<dbReference type="CDD" id="cd03271">
    <property type="entry name" value="ABC_UvrA_II"/>
    <property type="match status" value="1"/>
</dbReference>
<dbReference type="InterPro" id="IPR017871">
    <property type="entry name" value="ABC_transporter-like_CS"/>
</dbReference>
<dbReference type="InterPro" id="IPR041102">
    <property type="entry name" value="UvrA_inter"/>
</dbReference>
<evidence type="ECO:0000256" key="17">
    <source>
        <dbReference type="SAM" id="MobiDB-lite"/>
    </source>
</evidence>
<evidence type="ECO:0000256" key="1">
    <source>
        <dbReference type="ARBA" id="ARBA00004496"/>
    </source>
</evidence>
<dbReference type="AlphaFoldDB" id="A0A2M6W6G5"/>
<keyword evidence="13" id="KW-0234">DNA repair</keyword>
<dbReference type="PANTHER" id="PTHR43152">
    <property type="entry name" value="UVRABC SYSTEM PROTEIN A"/>
    <property type="match status" value="1"/>
</dbReference>
<evidence type="ECO:0000256" key="14">
    <source>
        <dbReference type="ARBA" id="ARBA00038000"/>
    </source>
</evidence>
<keyword evidence="4" id="KW-0677">Repeat</keyword>
<evidence type="ECO:0000256" key="15">
    <source>
        <dbReference type="ARBA" id="ARBA00039316"/>
    </source>
</evidence>
<evidence type="ECO:0000256" key="12">
    <source>
        <dbReference type="ARBA" id="ARBA00023125"/>
    </source>
</evidence>
<dbReference type="GO" id="GO:0005524">
    <property type="term" value="F:ATP binding"/>
    <property type="evidence" value="ECO:0007669"/>
    <property type="project" value="UniProtKB-KW"/>
</dbReference>
<evidence type="ECO:0000256" key="3">
    <source>
        <dbReference type="ARBA" id="ARBA00022723"/>
    </source>
</evidence>
<keyword evidence="9" id="KW-0862">Zinc</keyword>
<evidence type="ECO:0000256" key="6">
    <source>
        <dbReference type="ARBA" id="ARBA00022763"/>
    </source>
</evidence>
<evidence type="ECO:0000256" key="5">
    <source>
        <dbReference type="ARBA" id="ARBA00022741"/>
    </source>
</evidence>
<evidence type="ECO:0000256" key="10">
    <source>
        <dbReference type="ARBA" id="ARBA00022840"/>
    </source>
</evidence>
<dbReference type="InterPro" id="IPR003439">
    <property type="entry name" value="ABC_transporter-like_ATP-bd"/>
</dbReference>
<dbReference type="GO" id="GO:0008270">
    <property type="term" value="F:zinc ion binding"/>
    <property type="evidence" value="ECO:0007669"/>
    <property type="project" value="UniProtKB-KW"/>
</dbReference>
<dbReference type="InterPro" id="IPR004602">
    <property type="entry name" value="UvrA"/>
</dbReference>
<dbReference type="SMART" id="SM00382">
    <property type="entry name" value="AAA"/>
    <property type="match status" value="1"/>
</dbReference>
<keyword evidence="8" id="KW-0863">Zinc-finger</keyword>
<dbReference type="GO" id="GO:0005737">
    <property type="term" value="C:cytoplasm"/>
    <property type="evidence" value="ECO:0007669"/>
    <property type="project" value="UniProtKB-SubCell"/>
</dbReference>
<dbReference type="Gene3D" id="3.30.1490.20">
    <property type="entry name" value="ATP-grasp fold, A domain"/>
    <property type="match status" value="1"/>
</dbReference>
<dbReference type="GO" id="GO:0016887">
    <property type="term" value="F:ATP hydrolysis activity"/>
    <property type="evidence" value="ECO:0007669"/>
    <property type="project" value="InterPro"/>
</dbReference>
<dbReference type="Pfam" id="PF17760">
    <property type="entry name" value="UvrA_inter"/>
    <property type="match status" value="1"/>
</dbReference>
<feature type="compositionally biased region" description="Basic residues" evidence="17">
    <location>
        <begin position="1"/>
        <end position="10"/>
    </location>
</feature>
<dbReference type="PANTHER" id="PTHR43152:SF1">
    <property type="entry name" value="UVRA PROTEIN"/>
    <property type="match status" value="1"/>
</dbReference>
<keyword evidence="2" id="KW-0963">Cytoplasm</keyword>
<keyword evidence="10" id="KW-0067">ATP-binding</keyword>
<dbReference type="GO" id="GO:0006289">
    <property type="term" value="P:nucleotide-excision repair"/>
    <property type="evidence" value="ECO:0007669"/>
    <property type="project" value="InterPro"/>
</dbReference>
<dbReference type="InterPro" id="IPR003593">
    <property type="entry name" value="AAA+_ATPase"/>
</dbReference>
<dbReference type="SUPFAM" id="SSF52540">
    <property type="entry name" value="P-loop containing nucleoside triphosphate hydrolases"/>
    <property type="match status" value="2"/>
</dbReference>
<dbReference type="NCBIfam" id="TIGR00630">
    <property type="entry name" value="uvra"/>
    <property type="match status" value="1"/>
</dbReference>
<evidence type="ECO:0000259" key="18">
    <source>
        <dbReference type="PROSITE" id="PS50893"/>
    </source>
</evidence>
<proteinExistence type="inferred from homology"/>
<keyword evidence="12" id="KW-0238">DNA-binding</keyword>
<dbReference type="InterPro" id="IPR013815">
    <property type="entry name" value="ATP_grasp_subdomain_1"/>
</dbReference>
<feature type="domain" description="ABC transporter" evidence="18">
    <location>
        <begin position="640"/>
        <end position="964"/>
    </location>
</feature>
<dbReference type="PROSITE" id="PS50893">
    <property type="entry name" value="ABC_TRANSPORTER_2"/>
    <property type="match status" value="1"/>
</dbReference>
<dbReference type="Gene3D" id="1.20.1580.10">
    <property type="entry name" value="ABC transporter ATPase like domain"/>
    <property type="match status" value="2"/>
</dbReference>
<dbReference type="InterPro" id="IPR027417">
    <property type="entry name" value="P-loop_NTPase"/>
</dbReference>
<evidence type="ECO:0000256" key="16">
    <source>
        <dbReference type="ARBA" id="ARBA00042156"/>
    </source>
</evidence>
<comment type="similarity">
    <text evidence="14">Belongs to the ABC transporter superfamily. UvrA family.</text>
</comment>
<sequence length="968" mass="107354">MPAKKIKKKSQVTSTSNSSNRFGVNNLKNKDKIIIRGARAHNLKNVNIDIPKNKLVVITGLSGSGKSSLAFDTIYAEGQRRYAESLSSYARQFMEVRDKPDVDGIDGLSPTIAIDQRVSTQNPRSTVGTVTEIYDYLRLLYARAGERFCPECDEKIVSHTSGEIIEQIRDLARKNKQIFVLSPLIKNDIVDPDDLLDKVEKSGFKSVWIDGDVVKVADLVDYDFNPKKNYQVDLITGIIDDIKKQDPSKMVEIALDLSNGLVHVAVKDKVYTFSTFGLCPKCGYMMPPVDIRNFSFNSPLGACPRCTGLGITMEVVPDLVIPNPRLTLAEGAIQPWTRITGNQSWYQKVLSAVAKRHNFSMDMPINKMPSTTVNLILNGTGKETYEIELNKKTTFVGVIEDLRQRHLSTDSDYVCREIEQYMREQVCSLCGGKRLKKESLAVMVKNKNIAEVAAMDIEESLEFFKGILGKNIKTDKKDSIIIPIIKELYQRVDNLERVGLRYLSVDRAMNTLSGGEVTRVRLATQLTSGLTGVVYILDEPSVGLHPRDNQKLIETLKYLRDLGNTVIVVEHDAAIMKEADYLVDVGPGAGVYGGEIVAKGTLPEIKKNKQSLTGEYLTGRLQVGCDLKRNQETDKKRKIVADKKIKIIGAKAFNLKNIDVEIPLAKLVCVTGVSGSGKSSLIIEILGRALSKHFYRSKEDPGEHKSIVGLTNIDKVIAIDQSPIGRTPRSNPATYTGIFTLIRDLFASLPEAKMRGYDAGKFSFNVKGGGRCEACAGEGYTRIPMQFLADVFMVCNDCNGSRYNQEALEVHYQGKNISDVLNMTVEEAFKFFSNQQPIAVKLNILREVGLGYVQLGQSATTLSGGEAQRIKLATELARASTGKTLYILDEPTTGLHFEDINRLLQVLERLVDKGNSVVIIEHNLDIIKNCDWVIELGPEGGRQGGYLVAEGTPKDIVKNKKSWTGKYL</sequence>
<dbReference type="GO" id="GO:0004518">
    <property type="term" value="F:nuclease activity"/>
    <property type="evidence" value="ECO:0007669"/>
    <property type="project" value="UniProtKB-KW"/>
</dbReference>
<comment type="caution">
    <text evidence="19">The sequence shown here is derived from an EMBL/GenBank/DDBJ whole genome shotgun (WGS) entry which is preliminary data.</text>
</comment>
<dbReference type="GO" id="GO:0003677">
    <property type="term" value="F:DNA binding"/>
    <property type="evidence" value="ECO:0007669"/>
    <property type="project" value="UniProtKB-KW"/>
</dbReference>
<organism evidence="19 20">
    <name type="scientific">Candidatus Magasanikbacteria bacterium CG10_big_fil_rev_8_21_14_0_10_36_32</name>
    <dbReference type="NCBI Taxonomy" id="1974646"/>
    <lineage>
        <taxon>Bacteria</taxon>
        <taxon>Candidatus Magasanikiibacteriota</taxon>
    </lineage>
</organism>
<dbReference type="PROSITE" id="PS00211">
    <property type="entry name" value="ABC_TRANSPORTER_1"/>
    <property type="match status" value="1"/>
</dbReference>
<evidence type="ECO:0000256" key="2">
    <source>
        <dbReference type="ARBA" id="ARBA00022490"/>
    </source>
</evidence>
<evidence type="ECO:0000256" key="9">
    <source>
        <dbReference type="ARBA" id="ARBA00022833"/>
    </source>
</evidence>
<evidence type="ECO:0000313" key="19">
    <source>
        <dbReference type="EMBL" id="PIT88376.1"/>
    </source>
</evidence>
<keyword evidence="11" id="KW-0267">Excision nuclease</keyword>
<dbReference type="InterPro" id="IPR041552">
    <property type="entry name" value="UvrA_DNA-bd"/>
</dbReference>
<keyword evidence="7" id="KW-0228">DNA excision</keyword>
<evidence type="ECO:0000256" key="8">
    <source>
        <dbReference type="ARBA" id="ARBA00022771"/>
    </source>
</evidence>
<evidence type="ECO:0000256" key="13">
    <source>
        <dbReference type="ARBA" id="ARBA00023204"/>
    </source>
</evidence>
<dbReference type="GO" id="GO:0009380">
    <property type="term" value="C:excinuclease repair complex"/>
    <property type="evidence" value="ECO:0007669"/>
    <property type="project" value="InterPro"/>
</dbReference>
<keyword evidence="3" id="KW-0479">Metal-binding</keyword>
<dbReference type="Pfam" id="PF17755">
    <property type="entry name" value="UvrA_DNA-bind"/>
    <property type="match status" value="1"/>
</dbReference>
<feature type="compositionally biased region" description="Polar residues" evidence="17">
    <location>
        <begin position="11"/>
        <end position="24"/>
    </location>
</feature>
<reference evidence="20" key="1">
    <citation type="submission" date="2017-09" db="EMBL/GenBank/DDBJ databases">
        <title>Depth-based differentiation of microbial function through sediment-hosted aquifers and enrichment of novel symbionts in the deep terrestrial subsurface.</title>
        <authorList>
            <person name="Probst A.J."/>
            <person name="Ladd B."/>
            <person name="Jarett J.K."/>
            <person name="Geller-Mcgrath D.E."/>
            <person name="Sieber C.M.K."/>
            <person name="Emerson J.B."/>
            <person name="Anantharaman K."/>
            <person name="Thomas B.C."/>
            <person name="Malmstrom R."/>
            <person name="Stieglmeier M."/>
            <person name="Klingl A."/>
            <person name="Woyke T."/>
            <person name="Ryan C.M."/>
            <person name="Banfield J.F."/>
        </authorList>
    </citation>
    <scope>NUCLEOTIDE SEQUENCE [LARGE SCALE GENOMIC DNA]</scope>
</reference>
<evidence type="ECO:0000256" key="11">
    <source>
        <dbReference type="ARBA" id="ARBA00022881"/>
    </source>
</evidence>
<keyword evidence="5" id="KW-0547">Nucleotide-binding</keyword>
<feature type="region of interest" description="Disordered" evidence="17">
    <location>
        <begin position="1"/>
        <end position="24"/>
    </location>
</feature>
<evidence type="ECO:0000256" key="7">
    <source>
        <dbReference type="ARBA" id="ARBA00022769"/>
    </source>
</evidence>
<evidence type="ECO:0000313" key="20">
    <source>
        <dbReference type="Proteomes" id="UP000231426"/>
    </source>
</evidence>
<evidence type="ECO:0000256" key="4">
    <source>
        <dbReference type="ARBA" id="ARBA00022737"/>
    </source>
</evidence>
<dbReference type="Proteomes" id="UP000231426">
    <property type="component" value="Unassembled WGS sequence"/>
</dbReference>
<dbReference type="Gene3D" id="1.10.8.280">
    <property type="entry name" value="ABC transporter ATPase domain-like"/>
    <property type="match status" value="1"/>
</dbReference>
<dbReference type="NCBIfam" id="NF001503">
    <property type="entry name" value="PRK00349.1"/>
    <property type="match status" value="1"/>
</dbReference>
<accession>A0A2M6W6G5</accession>
<gene>
    <name evidence="19" type="ORF">COU29_01130</name>
</gene>
<protein>
    <recommendedName>
        <fullName evidence="15">UvrABC system protein A</fullName>
    </recommendedName>
    <alternativeName>
        <fullName evidence="16">Excinuclease ABC subunit A</fullName>
    </alternativeName>
</protein>
<dbReference type="EMBL" id="PFBV01000003">
    <property type="protein sequence ID" value="PIT88376.1"/>
    <property type="molecule type" value="Genomic_DNA"/>
</dbReference>
<name>A0A2M6W6G5_9BACT</name>
<keyword evidence="6" id="KW-0227">DNA damage</keyword>
<comment type="subcellular location">
    <subcellularLocation>
        <location evidence="1">Cytoplasm</location>
    </subcellularLocation>
</comment>
<dbReference type="Gene3D" id="3.40.50.300">
    <property type="entry name" value="P-loop containing nucleotide triphosphate hydrolases"/>
    <property type="match status" value="2"/>
</dbReference>